<evidence type="ECO:0000256" key="6">
    <source>
        <dbReference type="ARBA" id="ARBA00022989"/>
    </source>
</evidence>
<dbReference type="GO" id="GO:0005886">
    <property type="term" value="C:plasma membrane"/>
    <property type="evidence" value="ECO:0007669"/>
    <property type="project" value="UniProtKB-SubCell"/>
</dbReference>
<evidence type="ECO:0000313" key="9">
    <source>
        <dbReference type="EMBL" id="ADG83742.1"/>
    </source>
</evidence>
<evidence type="ECO:0000313" key="10">
    <source>
        <dbReference type="Proteomes" id="UP000002377"/>
    </source>
</evidence>
<reference evidence="9 10" key="1">
    <citation type="submission" date="2010-05" db="EMBL/GenBank/DDBJ databases">
        <title>Complete sequence of Thermincola sp. JR.</title>
        <authorList>
            <consortium name="US DOE Joint Genome Institute"/>
            <person name="Lucas S."/>
            <person name="Copeland A."/>
            <person name="Lapidus A."/>
            <person name="Cheng J.-F."/>
            <person name="Bruce D."/>
            <person name="Goodwin L."/>
            <person name="Pitluck S."/>
            <person name="Chertkov O."/>
            <person name="Detter J.C."/>
            <person name="Han C."/>
            <person name="Tapia R."/>
            <person name="Land M."/>
            <person name="Hauser L."/>
            <person name="Kyrpides N."/>
            <person name="Mikhailova N."/>
            <person name="Hazen T.C."/>
            <person name="Woyke T."/>
        </authorList>
    </citation>
    <scope>NUCLEOTIDE SEQUENCE [LARGE SCALE GENOMIC DNA]</scope>
    <source>
        <strain evidence="9 10">JR</strain>
    </source>
</reference>
<feature type="transmembrane region" description="Helical" evidence="8">
    <location>
        <begin position="112"/>
        <end position="129"/>
    </location>
</feature>
<evidence type="ECO:0000256" key="4">
    <source>
        <dbReference type="ARBA" id="ARBA00022679"/>
    </source>
</evidence>
<dbReference type="STRING" id="635013.TherJR_2910"/>
<feature type="transmembrane region" description="Helical" evidence="8">
    <location>
        <begin position="9"/>
        <end position="29"/>
    </location>
</feature>
<keyword evidence="2" id="KW-1003">Cell membrane</keyword>
<dbReference type="InterPro" id="IPR050297">
    <property type="entry name" value="LipidA_mod_glycosyltrf_83"/>
</dbReference>
<dbReference type="AlphaFoldDB" id="D5XDJ6"/>
<dbReference type="KEGG" id="tjr:TherJR_2910"/>
<evidence type="ECO:0000256" key="8">
    <source>
        <dbReference type="SAM" id="Phobius"/>
    </source>
</evidence>
<dbReference type="eggNOG" id="COG1807">
    <property type="taxonomic scope" value="Bacteria"/>
</dbReference>
<keyword evidence="7 8" id="KW-0472">Membrane</keyword>
<keyword evidence="3" id="KW-0328">Glycosyltransferase</keyword>
<keyword evidence="6 8" id="KW-1133">Transmembrane helix</keyword>
<feature type="transmembrane region" description="Helical" evidence="8">
    <location>
        <begin position="41"/>
        <end position="58"/>
    </location>
</feature>
<sequence>MLSKLGKSNLLYFFAITLVGIIFRMIWVFKIPNQPVSDFKGYYNLALSIYRGISLYQAGLGWQGMGYPVILGFFFRLIGHAGILTAKGFNVFISACTLVIFYLAIKKMTDRISIVFMAYTILALLPNYIAYNNVLGTEVLFNFFLAGIVAIQVHDIRKLIKYPLLGITIAFAALTKPYFLAYPVVLAVIEWFKVKNLKQTGAMFLVVLLFMAIVIAPWTYRNYLKFGRFIPVSYNSGIVLFINNNDVNAWGGWIPVGRVTPSPELVKAIEAKGSKFGDIKPELEPLYKNEAKRWIMTHPLEFMKLGFMRLKNTFFSGAQDIEKWAMSKLNLSIENFRTLKVFLGISDIIIYCLSVLGFIFVIFNVKTMLASFFKKEKRISYLISVPTINILFFSAIFFVFEGQPRYNFPVLFFLVLSAVLCLESIRIHSFSGWGSQAE</sequence>
<comment type="subcellular location">
    <subcellularLocation>
        <location evidence="1">Cell membrane</location>
        <topology evidence="1">Multi-pass membrane protein</topology>
    </subcellularLocation>
</comment>
<evidence type="ECO:0000256" key="3">
    <source>
        <dbReference type="ARBA" id="ARBA00022676"/>
    </source>
</evidence>
<dbReference type="EMBL" id="CP002028">
    <property type="protein sequence ID" value="ADG83742.1"/>
    <property type="molecule type" value="Genomic_DNA"/>
</dbReference>
<feature type="transmembrane region" description="Helical" evidence="8">
    <location>
        <begin position="165"/>
        <end position="189"/>
    </location>
</feature>
<gene>
    <name evidence="9" type="ordered locus">TherJR_2910</name>
</gene>
<feature type="transmembrane region" description="Helical" evidence="8">
    <location>
        <begin position="406"/>
        <end position="425"/>
    </location>
</feature>
<feature type="transmembrane region" description="Helical" evidence="8">
    <location>
        <begin position="89"/>
        <end position="105"/>
    </location>
</feature>
<dbReference type="RefSeq" id="WP_013121732.1">
    <property type="nucleotide sequence ID" value="NC_014152.1"/>
</dbReference>
<protein>
    <recommendedName>
        <fullName evidence="11">Glycosyltransferase RgtA/B/C/D-like domain-containing protein</fullName>
    </recommendedName>
</protein>
<evidence type="ECO:0000256" key="2">
    <source>
        <dbReference type="ARBA" id="ARBA00022475"/>
    </source>
</evidence>
<evidence type="ECO:0008006" key="11">
    <source>
        <dbReference type="Google" id="ProtNLM"/>
    </source>
</evidence>
<dbReference type="GO" id="GO:0016763">
    <property type="term" value="F:pentosyltransferase activity"/>
    <property type="evidence" value="ECO:0007669"/>
    <property type="project" value="TreeGrafter"/>
</dbReference>
<dbReference type="HOGENOM" id="CLU_048081_0_0_9"/>
<dbReference type="OrthoDB" id="136232at2"/>
<dbReference type="PANTHER" id="PTHR33908:SF11">
    <property type="entry name" value="MEMBRANE PROTEIN"/>
    <property type="match status" value="1"/>
</dbReference>
<keyword evidence="10" id="KW-1185">Reference proteome</keyword>
<keyword evidence="4" id="KW-0808">Transferase</keyword>
<dbReference type="GO" id="GO:0009103">
    <property type="term" value="P:lipopolysaccharide biosynthetic process"/>
    <property type="evidence" value="ECO:0007669"/>
    <property type="project" value="UniProtKB-ARBA"/>
</dbReference>
<proteinExistence type="predicted"/>
<evidence type="ECO:0000256" key="5">
    <source>
        <dbReference type="ARBA" id="ARBA00022692"/>
    </source>
</evidence>
<feature type="transmembrane region" description="Helical" evidence="8">
    <location>
        <begin position="348"/>
        <end position="369"/>
    </location>
</feature>
<feature type="transmembrane region" description="Helical" evidence="8">
    <location>
        <begin position="201"/>
        <end position="219"/>
    </location>
</feature>
<name>D5XDJ6_THEPJ</name>
<keyword evidence="5 8" id="KW-0812">Transmembrane</keyword>
<feature type="transmembrane region" description="Helical" evidence="8">
    <location>
        <begin position="381"/>
        <end position="400"/>
    </location>
</feature>
<organism evidence="9 10">
    <name type="scientific">Thermincola potens (strain JR)</name>
    <dbReference type="NCBI Taxonomy" id="635013"/>
    <lineage>
        <taxon>Bacteria</taxon>
        <taxon>Bacillati</taxon>
        <taxon>Bacillota</taxon>
        <taxon>Clostridia</taxon>
        <taxon>Eubacteriales</taxon>
        <taxon>Thermincolaceae</taxon>
        <taxon>Thermincola</taxon>
    </lineage>
</organism>
<accession>D5XDJ6</accession>
<evidence type="ECO:0000256" key="7">
    <source>
        <dbReference type="ARBA" id="ARBA00023136"/>
    </source>
</evidence>
<dbReference type="Proteomes" id="UP000002377">
    <property type="component" value="Chromosome"/>
</dbReference>
<feature type="transmembrane region" description="Helical" evidence="8">
    <location>
        <begin position="135"/>
        <end position="153"/>
    </location>
</feature>
<evidence type="ECO:0000256" key="1">
    <source>
        <dbReference type="ARBA" id="ARBA00004651"/>
    </source>
</evidence>
<dbReference type="PANTHER" id="PTHR33908">
    <property type="entry name" value="MANNOSYLTRANSFERASE YKCB-RELATED"/>
    <property type="match status" value="1"/>
</dbReference>